<evidence type="ECO:0000259" key="3">
    <source>
        <dbReference type="Pfam" id="PF12696"/>
    </source>
</evidence>
<evidence type="ECO:0000256" key="2">
    <source>
        <dbReference type="SAM" id="Phobius"/>
    </source>
</evidence>
<keyword evidence="5" id="KW-1185">Reference proteome</keyword>
<dbReference type="InterPro" id="IPR027417">
    <property type="entry name" value="P-loop_NTPase"/>
</dbReference>
<gene>
    <name evidence="4" type="ORF">ACFO7V_18475</name>
</gene>
<dbReference type="Pfam" id="PF12696">
    <property type="entry name" value="TraG-D_C"/>
    <property type="match status" value="1"/>
</dbReference>
<proteinExistence type="predicted"/>
<feature type="region of interest" description="Disordered" evidence="1">
    <location>
        <begin position="653"/>
        <end position="746"/>
    </location>
</feature>
<organism evidence="4 5">
    <name type="scientific">Glutamicibacter bergerei</name>
    <dbReference type="NCBI Taxonomy" id="256702"/>
    <lineage>
        <taxon>Bacteria</taxon>
        <taxon>Bacillati</taxon>
        <taxon>Actinomycetota</taxon>
        <taxon>Actinomycetes</taxon>
        <taxon>Micrococcales</taxon>
        <taxon>Micrococcaceae</taxon>
        <taxon>Glutamicibacter</taxon>
    </lineage>
</organism>
<dbReference type="InterPro" id="IPR032689">
    <property type="entry name" value="TraG-D_C"/>
</dbReference>
<dbReference type="RefSeq" id="WP_346060365.1">
    <property type="nucleotide sequence ID" value="NZ_BAAAVQ010000124.1"/>
</dbReference>
<feature type="transmembrane region" description="Helical" evidence="2">
    <location>
        <begin position="27"/>
        <end position="51"/>
    </location>
</feature>
<reference evidence="5" key="1">
    <citation type="journal article" date="2019" name="Int. J. Syst. Evol. Microbiol.">
        <title>The Global Catalogue of Microorganisms (GCM) 10K type strain sequencing project: providing services to taxonomists for standard genome sequencing and annotation.</title>
        <authorList>
            <consortium name="The Broad Institute Genomics Platform"/>
            <consortium name="The Broad Institute Genome Sequencing Center for Infectious Disease"/>
            <person name="Wu L."/>
            <person name="Ma J."/>
        </authorList>
    </citation>
    <scope>NUCLEOTIDE SEQUENCE [LARGE SCALE GENOMIC DNA]</scope>
    <source>
        <strain evidence="5">CGMCC 1.12849</strain>
    </source>
</reference>
<sequence>MTTTPRQPRQKMDLEDGEKREVGSGEAIWRGVKMILAILNPVLAICAYSLLIPVARQRIVKPIWVLLTAVAATFCALLLKALPAYLFIYKSIWQIFQDALADEGAAGLRGFFPALGTWFSAHGIAALMQQLWLAIPVGFLVAAIVATYRARYHADWRKKKKTATPKDVDRAMAKLPKWPQEAEEVRQLADLEILLGVDEATAKPFSLPAVAFAKHAYVDGPSGFGKTTDLITFMRGLVEAPAAQQLNLGLVYVNMKPDPDITESFRSMAAAANRKLHIVTEDGHGATTTYNPLRHGTAEQARNILFEAEALAADGGFSEAHYRRGGERYTLLCMNVLFELVNLGKRYKNSAGKLVPWKRDLPHLARLMQSKNLQSNADLVSPQLQHRIIEYFEELKEDRDLVKSGSGIRQRFASAIEGAAGAVLVEEENGLDLRSAILGGDLVLFNLDAARDAQAARQIGNLAIQDLQAALSELGANKWHKGEPLSHGETSTKKRKGEESKNVQMRMETIIVDEFSALGGTLMQNLFERARSNGGAVVLATQVAEVMKELSPAFQQSVIKNSNIKIFHQQDDDAESYANLIGTDKAMVETKQIFDDKDLLGQVTRHSGQGSLREVDQFIVHPNVLKNLSPGEAIVLIKSPRSHYKVRVRHMTNEVQKHPAKVQDKNESSAAAEVTETAEKPTAQDAPAPEPKEPTPKPVDPWAAAAAAAQESPVKVKPKPAAKKSASNFDDGWDEMPPGTEAPPEN</sequence>
<keyword evidence="2" id="KW-0472">Membrane</keyword>
<dbReference type="SUPFAM" id="SSF52540">
    <property type="entry name" value="P-loop containing nucleoside triphosphate hydrolases"/>
    <property type="match status" value="1"/>
</dbReference>
<keyword evidence="2" id="KW-0812">Transmembrane</keyword>
<keyword evidence="2" id="KW-1133">Transmembrane helix</keyword>
<feature type="compositionally biased region" description="Basic and acidic residues" evidence="1">
    <location>
        <begin position="480"/>
        <end position="501"/>
    </location>
</feature>
<feature type="transmembrane region" description="Helical" evidence="2">
    <location>
        <begin position="63"/>
        <end position="88"/>
    </location>
</feature>
<feature type="compositionally biased region" description="Low complexity" evidence="1">
    <location>
        <begin position="700"/>
        <end position="715"/>
    </location>
</feature>
<dbReference type="Gene3D" id="3.40.50.300">
    <property type="entry name" value="P-loop containing nucleotide triphosphate hydrolases"/>
    <property type="match status" value="1"/>
</dbReference>
<protein>
    <submittedName>
        <fullName evidence="4">Type IV secretion system DNA-binding domain-containing protein</fullName>
    </submittedName>
</protein>
<keyword evidence="4" id="KW-0238">DNA-binding</keyword>
<evidence type="ECO:0000313" key="4">
    <source>
        <dbReference type="EMBL" id="MFC4718109.1"/>
    </source>
</evidence>
<feature type="region of interest" description="Disordered" evidence="1">
    <location>
        <begin position="478"/>
        <end position="502"/>
    </location>
</feature>
<dbReference type="Proteomes" id="UP001595884">
    <property type="component" value="Unassembled WGS sequence"/>
</dbReference>
<name>A0ABV9MSI7_9MICC</name>
<feature type="transmembrane region" description="Helical" evidence="2">
    <location>
        <begin position="131"/>
        <end position="150"/>
    </location>
</feature>
<dbReference type="GO" id="GO:0003677">
    <property type="term" value="F:DNA binding"/>
    <property type="evidence" value="ECO:0007669"/>
    <property type="project" value="UniProtKB-KW"/>
</dbReference>
<dbReference type="EMBL" id="JBHSHE010000098">
    <property type="protein sequence ID" value="MFC4718109.1"/>
    <property type="molecule type" value="Genomic_DNA"/>
</dbReference>
<comment type="caution">
    <text evidence="4">The sequence shown here is derived from an EMBL/GenBank/DDBJ whole genome shotgun (WGS) entry which is preliminary data.</text>
</comment>
<accession>A0ABV9MSI7</accession>
<evidence type="ECO:0000313" key="5">
    <source>
        <dbReference type="Proteomes" id="UP001595884"/>
    </source>
</evidence>
<feature type="domain" description="TraD/TraG TraM recognition site" evidence="3">
    <location>
        <begin position="510"/>
        <end position="625"/>
    </location>
</feature>
<evidence type="ECO:0000256" key="1">
    <source>
        <dbReference type="SAM" id="MobiDB-lite"/>
    </source>
</evidence>
<feature type="compositionally biased region" description="Basic and acidic residues" evidence="1">
    <location>
        <begin position="653"/>
        <end position="667"/>
    </location>
</feature>